<organism evidence="3">
    <name type="scientific">Rouxiella sp. WC2420</name>
    <dbReference type="NCBI Taxonomy" id="3234145"/>
    <lineage>
        <taxon>Bacteria</taxon>
        <taxon>Pseudomonadati</taxon>
        <taxon>Pseudomonadota</taxon>
        <taxon>Gammaproteobacteria</taxon>
        <taxon>Enterobacterales</taxon>
        <taxon>Yersiniaceae</taxon>
        <taxon>Rouxiella</taxon>
    </lineage>
</organism>
<feature type="transmembrane region" description="Helical" evidence="1">
    <location>
        <begin position="12"/>
        <end position="29"/>
    </location>
</feature>
<dbReference type="InterPro" id="IPR052529">
    <property type="entry name" value="Bact_Transport_Assoc"/>
</dbReference>
<dbReference type="NCBIfam" id="NF008093">
    <property type="entry name" value="PRK10835.1"/>
    <property type="match status" value="1"/>
</dbReference>
<feature type="transmembrane region" description="Helical" evidence="1">
    <location>
        <begin position="336"/>
        <end position="360"/>
    </location>
</feature>
<dbReference type="EMBL" id="CP165628">
    <property type="protein sequence ID" value="XDU71368.1"/>
    <property type="molecule type" value="Genomic_DNA"/>
</dbReference>
<protein>
    <submittedName>
        <fullName evidence="3">DUF418 domain-containing protein YeiB</fullName>
    </submittedName>
</protein>
<reference evidence="3" key="1">
    <citation type="submission" date="2024-07" db="EMBL/GenBank/DDBJ databases">
        <authorList>
            <person name="Biller S.J."/>
        </authorList>
    </citation>
    <scope>NUCLEOTIDE SEQUENCE</scope>
    <source>
        <strain evidence="3">WC2420</strain>
    </source>
</reference>
<evidence type="ECO:0000259" key="2">
    <source>
        <dbReference type="Pfam" id="PF04235"/>
    </source>
</evidence>
<feature type="transmembrane region" description="Helical" evidence="1">
    <location>
        <begin position="195"/>
        <end position="216"/>
    </location>
</feature>
<feature type="transmembrane region" description="Helical" evidence="1">
    <location>
        <begin position="85"/>
        <end position="102"/>
    </location>
</feature>
<dbReference type="AlphaFoldDB" id="A0AB39VLC6"/>
<evidence type="ECO:0000256" key="1">
    <source>
        <dbReference type="SAM" id="Phobius"/>
    </source>
</evidence>
<feature type="transmembrane region" description="Helical" evidence="1">
    <location>
        <begin position="108"/>
        <end position="123"/>
    </location>
</feature>
<name>A0AB39VLC6_9GAMM</name>
<feature type="transmembrane region" description="Helical" evidence="1">
    <location>
        <begin position="228"/>
        <end position="253"/>
    </location>
</feature>
<sequence length="385" mass="43639">MRPRIATLDFARGIAIFGILLLNISSFGLPKAAYLNPAYAGQPSGVDAWTWAVLDVLAQGKFLMMFAMLFGAGLHLLLPRGKAWIQSRLSLLLLCGLIHAVFFWDGDILLSYGLIGLVFWRLVREAKSNQTLFRTGVMLYLMGVAILLMLGLISKPDPGSFWNPGYAELQYEQFWRFKGGIEAINNRLDLLSSSLISVAVQYGWELGGAMLMGASLMRSGWLKGQFNVRHYLGVAAVLLPLSWIIQIPAVAIAWHTGWDYRWSGFYLQAPREIGALMQAMGYLALCYGCWPWLVKQRWALWMSQVGRMALTNYLLQTLICDFFFNTLHFYQHFNRLQLLALVPAVWLINLTVTLCWLHYFRQGPMEWLWRQLTAKAAGEPANSGR</sequence>
<keyword evidence="1" id="KW-0812">Transmembrane</keyword>
<dbReference type="PANTHER" id="PTHR30590">
    <property type="entry name" value="INNER MEMBRANE PROTEIN"/>
    <property type="match status" value="1"/>
</dbReference>
<keyword evidence="1" id="KW-1133">Transmembrane helix</keyword>
<feature type="transmembrane region" description="Helical" evidence="1">
    <location>
        <begin position="49"/>
        <end position="78"/>
    </location>
</feature>
<dbReference type="InterPro" id="IPR007349">
    <property type="entry name" value="DUF418"/>
</dbReference>
<feature type="transmembrane region" description="Helical" evidence="1">
    <location>
        <begin position="135"/>
        <end position="154"/>
    </location>
</feature>
<dbReference type="Pfam" id="PF04235">
    <property type="entry name" value="DUF418"/>
    <property type="match status" value="1"/>
</dbReference>
<feature type="domain" description="DUF418" evidence="2">
    <location>
        <begin position="216"/>
        <end position="374"/>
    </location>
</feature>
<proteinExistence type="predicted"/>
<gene>
    <name evidence="3" type="primary">yeiB</name>
    <name evidence="3" type="ORF">AB3G37_17695</name>
</gene>
<accession>A0AB39VLC6</accession>
<evidence type="ECO:0000313" key="3">
    <source>
        <dbReference type="EMBL" id="XDU71368.1"/>
    </source>
</evidence>
<feature type="transmembrane region" description="Helical" evidence="1">
    <location>
        <begin position="273"/>
        <end position="293"/>
    </location>
</feature>
<keyword evidence="1" id="KW-0472">Membrane</keyword>
<dbReference type="RefSeq" id="WP_369788642.1">
    <property type="nucleotide sequence ID" value="NZ_CP165628.1"/>
</dbReference>
<dbReference type="PANTHER" id="PTHR30590:SF2">
    <property type="entry name" value="INNER MEMBRANE PROTEIN"/>
    <property type="match status" value="1"/>
</dbReference>